<dbReference type="PANTHER" id="PTHR33653">
    <property type="entry name" value="RIBONUCLEASE VAPC2"/>
    <property type="match status" value="1"/>
</dbReference>
<dbReference type="Gene3D" id="3.40.50.1010">
    <property type="entry name" value="5'-nuclease"/>
    <property type="match status" value="1"/>
</dbReference>
<keyword evidence="8" id="KW-0800">Toxin</keyword>
<organism evidence="10 11">
    <name type="scientific">Synechococcus sp. (strain ATCC 27144 / PCC 6301 / SAUG 1402/1)</name>
    <name type="common">Anacystis nidulans</name>
    <dbReference type="NCBI Taxonomy" id="269084"/>
    <lineage>
        <taxon>Bacteria</taxon>
        <taxon>Bacillati</taxon>
        <taxon>Cyanobacteriota</taxon>
        <taxon>Cyanophyceae</taxon>
        <taxon>Synechococcales</taxon>
        <taxon>Synechococcaceae</taxon>
        <taxon>Synechococcus</taxon>
    </lineage>
</organism>
<evidence type="ECO:0000313" key="11">
    <source>
        <dbReference type="Proteomes" id="UP000001175"/>
    </source>
</evidence>
<evidence type="ECO:0000256" key="3">
    <source>
        <dbReference type="ARBA" id="ARBA00022722"/>
    </source>
</evidence>
<dbReference type="SUPFAM" id="SSF88723">
    <property type="entry name" value="PIN domain-like"/>
    <property type="match status" value="1"/>
</dbReference>
<dbReference type="RefSeq" id="WP_011242651.1">
    <property type="nucleotide sequence ID" value="NC_006576.1"/>
</dbReference>
<dbReference type="EC" id="3.1.-.-" evidence="8"/>
<dbReference type="EMBL" id="AP008231">
    <property type="protein sequence ID" value="BAD78527.1"/>
    <property type="molecule type" value="Genomic_DNA"/>
</dbReference>
<evidence type="ECO:0000256" key="2">
    <source>
        <dbReference type="ARBA" id="ARBA00022649"/>
    </source>
</evidence>
<feature type="binding site" evidence="8">
    <location>
        <position position="5"/>
    </location>
    <ligand>
        <name>Mg(2+)</name>
        <dbReference type="ChEBI" id="CHEBI:18420"/>
    </ligand>
</feature>
<evidence type="ECO:0000259" key="9">
    <source>
        <dbReference type="Pfam" id="PF01850"/>
    </source>
</evidence>
<evidence type="ECO:0000256" key="6">
    <source>
        <dbReference type="ARBA" id="ARBA00022842"/>
    </source>
</evidence>
<reference evidence="10 11" key="1">
    <citation type="journal article" date="2007" name="Photosyn. Res.">
        <title>Complete nucleotide sequence of the freshwater unicellular cyanobacterium Synechococcus elongatus PCC 6301 chromosome: gene content and organization.</title>
        <authorList>
            <person name="Sugita C."/>
            <person name="Ogata K."/>
            <person name="Shikata M."/>
            <person name="Jikuya H."/>
            <person name="Takano J."/>
            <person name="Furumichi M."/>
            <person name="Kanehisa M."/>
            <person name="Omata T."/>
            <person name="Sugiura M."/>
            <person name="Sugita M."/>
        </authorList>
    </citation>
    <scope>NUCLEOTIDE SEQUENCE [LARGE SCALE GENOMIC DNA]</scope>
    <source>
        <strain evidence="11">ATCC 27144 / PCC 6301 / SAUG 1402/1</strain>
    </source>
</reference>
<keyword evidence="5 8" id="KW-0378">Hydrolase</keyword>
<dbReference type="InterPro" id="IPR022907">
    <property type="entry name" value="VapC_family"/>
</dbReference>
<comment type="similarity">
    <text evidence="7 8">Belongs to the PINc/VapC protein family.</text>
</comment>
<keyword evidence="4 8" id="KW-0479">Metal-binding</keyword>
<evidence type="ECO:0000313" key="10">
    <source>
        <dbReference type="EMBL" id="BAD78527.1"/>
    </source>
</evidence>
<sequence>MFLLDTNACIQLLNRRHPQLLQHFRQQSPADIALCSIVKSELLYGARRSQNVEANLQLLDRFFAPLQSLPFTDRCAEEAGLIRADPAAQGKPIGPNDLLIAATARAFDTTLVTYNTREFVRITGLRVVDWELANPLLS</sequence>
<evidence type="ECO:0000256" key="1">
    <source>
        <dbReference type="ARBA" id="ARBA00001946"/>
    </source>
</evidence>
<proteinExistence type="inferred from homology"/>
<dbReference type="KEGG" id="syc:syc0337_c"/>
<dbReference type="InterPro" id="IPR002716">
    <property type="entry name" value="PIN_dom"/>
</dbReference>
<protein>
    <recommendedName>
        <fullName evidence="8">Ribonuclease VapC</fullName>
        <shortName evidence="8">RNase VapC</shortName>
        <ecNumber evidence="8">3.1.-.-</ecNumber>
    </recommendedName>
    <alternativeName>
        <fullName evidence="8">Toxin VapC</fullName>
    </alternativeName>
</protein>
<keyword evidence="3 8" id="KW-0540">Nuclease</keyword>
<dbReference type="AlphaFoldDB" id="A0A0H3K5U2"/>
<comment type="function">
    <text evidence="8">Toxic component of a toxin-antitoxin (TA) system. An RNase.</text>
</comment>
<feature type="domain" description="PIN" evidence="9">
    <location>
        <begin position="3"/>
        <end position="123"/>
    </location>
</feature>
<dbReference type="InterPro" id="IPR050556">
    <property type="entry name" value="Type_II_TA_system_RNase"/>
</dbReference>
<name>A0A0H3K5U2_SYNP6</name>
<dbReference type="InterPro" id="IPR029060">
    <property type="entry name" value="PIN-like_dom_sf"/>
</dbReference>
<dbReference type="Pfam" id="PF01850">
    <property type="entry name" value="PIN"/>
    <property type="match status" value="1"/>
</dbReference>
<evidence type="ECO:0000256" key="8">
    <source>
        <dbReference type="HAMAP-Rule" id="MF_00265"/>
    </source>
</evidence>
<keyword evidence="6 8" id="KW-0460">Magnesium</keyword>
<gene>
    <name evidence="8" type="primary">vapC</name>
    <name evidence="10" type="ordered locus">syc0337_c</name>
</gene>
<dbReference type="CDD" id="cd18745">
    <property type="entry name" value="PIN_VapC4-5_FitB-like"/>
    <property type="match status" value="1"/>
</dbReference>
<feature type="binding site" evidence="8">
    <location>
        <position position="97"/>
    </location>
    <ligand>
        <name>Mg(2+)</name>
        <dbReference type="ChEBI" id="CHEBI:18420"/>
    </ligand>
</feature>
<evidence type="ECO:0000256" key="5">
    <source>
        <dbReference type="ARBA" id="ARBA00022801"/>
    </source>
</evidence>
<dbReference type="GO" id="GO:0000287">
    <property type="term" value="F:magnesium ion binding"/>
    <property type="evidence" value="ECO:0007669"/>
    <property type="project" value="UniProtKB-UniRule"/>
</dbReference>
<accession>A0A0H3K5U2</accession>
<dbReference type="eggNOG" id="COG1487">
    <property type="taxonomic scope" value="Bacteria"/>
</dbReference>
<evidence type="ECO:0000256" key="7">
    <source>
        <dbReference type="ARBA" id="ARBA00038093"/>
    </source>
</evidence>
<dbReference type="GO" id="GO:0004540">
    <property type="term" value="F:RNA nuclease activity"/>
    <property type="evidence" value="ECO:0007669"/>
    <property type="project" value="InterPro"/>
</dbReference>
<dbReference type="GO" id="GO:0090729">
    <property type="term" value="F:toxin activity"/>
    <property type="evidence" value="ECO:0007669"/>
    <property type="project" value="UniProtKB-KW"/>
</dbReference>
<keyword evidence="2 8" id="KW-1277">Toxin-antitoxin system</keyword>
<dbReference type="PANTHER" id="PTHR33653:SF1">
    <property type="entry name" value="RIBONUCLEASE VAPC2"/>
    <property type="match status" value="1"/>
</dbReference>
<dbReference type="Proteomes" id="UP000001175">
    <property type="component" value="Chromosome"/>
</dbReference>
<evidence type="ECO:0000256" key="4">
    <source>
        <dbReference type="ARBA" id="ARBA00022723"/>
    </source>
</evidence>
<comment type="cofactor">
    <cofactor evidence="1 8">
        <name>Mg(2+)</name>
        <dbReference type="ChEBI" id="CHEBI:18420"/>
    </cofactor>
</comment>
<dbReference type="GO" id="GO:0016787">
    <property type="term" value="F:hydrolase activity"/>
    <property type="evidence" value="ECO:0007669"/>
    <property type="project" value="UniProtKB-KW"/>
</dbReference>
<dbReference type="HAMAP" id="MF_00265">
    <property type="entry name" value="VapC_Nob1"/>
    <property type="match status" value="1"/>
</dbReference>